<dbReference type="WBParaSite" id="ACOC_0000789901-mRNA-1">
    <property type="protein sequence ID" value="ACOC_0000789901-mRNA-1"/>
    <property type="gene ID" value="ACOC_0000789901"/>
</dbReference>
<organism evidence="4">
    <name type="scientific">Angiostrongylus costaricensis</name>
    <name type="common">Nematode worm</name>
    <dbReference type="NCBI Taxonomy" id="334426"/>
    <lineage>
        <taxon>Eukaryota</taxon>
        <taxon>Metazoa</taxon>
        <taxon>Ecdysozoa</taxon>
        <taxon>Nematoda</taxon>
        <taxon>Chromadorea</taxon>
        <taxon>Rhabditida</taxon>
        <taxon>Rhabditina</taxon>
        <taxon>Rhabditomorpha</taxon>
        <taxon>Strongyloidea</taxon>
        <taxon>Metastrongylidae</taxon>
        <taxon>Angiostrongylus</taxon>
    </lineage>
</organism>
<evidence type="ECO:0000313" key="2">
    <source>
        <dbReference type="EMBL" id="VDM59485.1"/>
    </source>
</evidence>
<evidence type="ECO:0000256" key="1">
    <source>
        <dbReference type="SAM" id="SignalP"/>
    </source>
</evidence>
<protein>
    <submittedName>
        <fullName evidence="2 4">Uncharacterized protein</fullName>
    </submittedName>
</protein>
<reference evidence="4" key="1">
    <citation type="submission" date="2017-02" db="UniProtKB">
        <authorList>
            <consortium name="WormBaseParasite"/>
        </authorList>
    </citation>
    <scope>IDENTIFICATION</scope>
</reference>
<keyword evidence="3" id="KW-1185">Reference proteome</keyword>
<reference evidence="2 3" key="2">
    <citation type="submission" date="2018-11" db="EMBL/GenBank/DDBJ databases">
        <authorList>
            <consortium name="Pathogen Informatics"/>
        </authorList>
    </citation>
    <scope>NUCLEOTIDE SEQUENCE [LARGE SCALE GENOMIC DNA]</scope>
    <source>
        <strain evidence="2 3">Costa Rica</strain>
    </source>
</reference>
<accession>A0A0R3PR34</accession>
<evidence type="ECO:0000313" key="3">
    <source>
        <dbReference type="Proteomes" id="UP000267027"/>
    </source>
</evidence>
<feature type="chain" id="PRO_5043130265" evidence="1">
    <location>
        <begin position="23"/>
        <end position="66"/>
    </location>
</feature>
<keyword evidence="1" id="KW-0732">Signal</keyword>
<sequence>MPLMGSGLLGLRIGTLSSGVLAMNGGLISLYYESEIIHRLCTLELSEKVLSKQFKQLTEHVQMEID</sequence>
<gene>
    <name evidence="2" type="ORF">ACOC_LOCUS7900</name>
</gene>
<dbReference type="EMBL" id="UYYA01004090">
    <property type="protein sequence ID" value="VDM59485.1"/>
    <property type="molecule type" value="Genomic_DNA"/>
</dbReference>
<feature type="signal peptide" evidence="1">
    <location>
        <begin position="1"/>
        <end position="22"/>
    </location>
</feature>
<dbReference type="Proteomes" id="UP000267027">
    <property type="component" value="Unassembled WGS sequence"/>
</dbReference>
<evidence type="ECO:0000313" key="4">
    <source>
        <dbReference type="WBParaSite" id="ACOC_0000789901-mRNA-1"/>
    </source>
</evidence>
<proteinExistence type="predicted"/>
<dbReference type="AlphaFoldDB" id="A0A0R3PR34"/>
<name>A0A0R3PR34_ANGCS</name>